<evidence type="ECO:0000259" key="17">
    <source>
        <dbReference type="Pfam" id="PF18018"/>
    </source>
</evidence>
<dbReference type="PANTHER" id="PTHR10257:SF3">
    <property type="entry name" value="SERINE_THREONINE-PROTEIN PHOSPHATASE 2A 56 KDA REGULATORY SUBUNIT GAMMA ISOFORM"/>
    <property type="match status" value="1"/>
</dbReference>
<dbReference type="InterPro" id="IPR011989">
    <property type="entry name" value="ARM-like"/>
</dbReference>
<dbReference type="Gene3D" id="2.40.50.430">
    <property type="match status" value="1"/>
</dbReference>
<keyword evidence="8" id="KW-0808">Transferase</keyword>
<feature type="compositionally biased region" description="Polar residues" evidence="15">
    <location>
        <begin position="137"/>
        <end position="147"/>
    </location>
</feature>
<dbReference type="FunFam" id="2.40.50.430:FF:000002">
    <property type="entry name" value="DNA polymerase delta subunit"/>
    <property type="match status" value="1"/>
</dbReference>
<dbReference type="Pfam" id="PF18018">
    <property type="entry name" value="DNA_pol_D_N"/>
    <property type="match status" value="1"/>
</dbReference>
<evidence type="ECO:0000256" key="5">
    <source>
        <dbReference type="ARBA" id="ARBA00012417"/>
    </source>
</evidence>
<dbReference type="SUPFAM" id="SSF48371">
    <property type="entry name" value="ARM repeat"/>
    <property type="match status" value="1"/>
</dbReference>
<evidence type="ECO:0000256" key="14">
    <source>
        <dbReference type="ARBA" id="ARBA00064351"/>
    </source>
</evidence>
<evidence type="ECO:0000256" key="7">
    <source>
        <dbReference type="ARBA" id="ARBA00022553"/>
    </source>
</evidence>
<feature type="region of interest" description="Disordered" evidence="15">
    <location>
        <begin position="1"/>
        <end position="87"/>
    </location>
</feature>
<dbReference type="Gene3D" id="3.60.21.50">
    <property type="match status" value="1"/>
</dbReference>
<dbReference type="GO" id="GO:0098813">
    <property type="term" value="P:nuclear chromosome segregation"/>
    <property type="evidence" value="ECO:0007669"/>
    <property type="project" value="UniProtKB-ARBA"/>
</dbReference>
<dbReference type="GO" id="GO:0003677">
    <property type="term" value="F:DNA binding"/>
    <property type="evidence" value="ECO:0007669"/>
    <property type="project" value="InterPro"/>
</dbReference>
<dbReference type="GO" id="GO:1901991">
    <property type="term" value="P:negative regulation of mitotic cell cycle phase transition"/>
    <property type="evidence" value="ECO:0007669"/>
    <property type="project" value="UniProtKB-ARBA"/>
</dbReference>
<proteinExistence type="inferred from homology"/>
<dbReference type="InterPro" id="IPR016024">
    <property type="entry name" value="ARM-type_fold"/>
</dbReference>
<evidence type="ECO:0000256" key="10">
    <source>
        <dbReference type="ARBA" id="ARBA00022705"/>
    </source>
</evidence>
<name>A0A261Y6W5_9FUNG</name>
<evidence type="ECO:0000256" key="1">
    <source>
        <dbReference type="ARBA" id="ARBA00004123"/>
    </source>
</evidence>
<dbReference type="GO" id="GO:0000775">
    <property type="term" value="C:chromosome, centromeric region"/>
    <property type="evidence" value="ECO:0007669"/>
    <property type="project" value="UniProtKB-ARBA"/>
</dbReference>
<dbReference type="FunFam" id="1.25.10.10:FF:000016">
    <property type="entry name" value="Serine/threonine-protein phosphatase 2A 56 kDa regulatory subunit"/>
    <property type="match status" value="1"/>
</dbReference>
<accession>A0A261Y6W5</accession>
<dbReference type="InterPro" id="IPR002554">
    <property type="entry name" value="PP2A_B56"/>
</dbReference>
<evidence type="ECO:0000256" key="2">
    <source>
        <dbReference type="ARBA" id="ARBA00004496"/>
    </source>
</evidence>
<keyword evidence="12" id="KW-0539">Nucleus</keyword>
<evidence type="ECO:0000256" key="8">
    <source>
        <dbReference type="ARBA" id="ARBA00022679"/>
    </source>
</evidence>
<feature type="domain" description="DNA polymerase delta subunit OB-fold" evidence="17">
    <location>
        <begin position="789"/>
        <end position="921"/>
    </location>
</feature>
<evidence type="ECO:0000256" key="6">
    <source>
        <dbReference type="ARBA" id="ARBA00022490"/>
    </source>
</evidence>
<evidence type="ECO:0000256" key="15">
    <source>
        <dbReference type="SAM" id="MobiDB-lite"/>
    </source>
</evidence>
<comment type="subcellular location">
    <subcellularLocation>
        <location evidence="2">Cytoplasm</location>
    </subcellularLocation>
    <subcellularLocation>
        <location evidence="1">Nucleus</location>
    </subcellularLocation>
</comment>
<dbReference type="EC" id="2.7.7.7" evidence="5"/>
<evidence type="ECO:0000256" key="12">
    <source>
        <dbReference type="ARBA" id="ARBA00023242"/>
    </source>
</evidence>
<dbReference type="InterPro" id="IPR007185">
    <property type="entry name" value="DNA_pol_a/d/e_bsu"/>
</dbReference>
<evidence type="ECO:0000259" key="16">
    <source>
        <dbReference type="Pfam" id="PF04042"/>
    </source>
</evidence>
<reference evidence="18 19" key="1">
    <citation type="journal article" date="2017" name="Mycologia">
        <title>Bifiguratus adelaidae, gen. et sp. nov., a new member of Mucoromycotina in endophytic and soil-dwelling habitats.</title>
        <authorList>
            <person name="Torres-Cruz T.J."/>
            <person name="Billingsley Tobias T.L."/>
            <person name="Almatruk M."/>
            <person name="Hesse C."/>
            <person name="Kuske C.R."/>
            <person name="Desiro A."/>
            <person name="Benucci G.M."/>
            <person name="Bonito G."/>
            <person name="Stajich J.E."/>
            <person name="Dunlap C."/>
            <person name="Arnold A.E."/>
            <person name="Porras-Alfaro A."/>
        </authorList>
    </citation>
    <scope>NUCLEOTIDE SEQUENCE [LARGE SCALE GENOMIC DNA]</scope>
    <source>
        <strain evidence="18 19">AZ0501</strain>
    </source>
</reference>
<evidence type="ECO:0000256" key="11">
    <source>
        <dbReference type="ARBA" id="ARBA00022932"/>
    </source>
</evidence>
<keyword evidence="9" id="KW-0548">Nucleotidyltransferase</keyword>
<dbReference type="GO" id="GO:0005737">
    <property type="term" value="C:cytoplasm"/>
    <property type="evidence" value="ECO:0007669"/>
    <property type="project" value="UniProtKB-SubCell"/>
</dbReference>
<dbReference type="InterPro" id="IPR041863">
    <property type="entry name" value="PolD2_C"/>
</dbReference>
<dbReference type="CDD" id="cd07387">
    <property type="entry name" value="MPP_PolD2_C"/>
    <property type="match status" value="1"/>
</dbReference>
<dbReference type="GO" id="GO:0003887">
    <property type="term" value="F:DNA-directed DNA polymerase activity"/>
    <property type="evidence" value="ECO:0007669"/>
    <property type="project" value="UniProtKB-KW"/>
</dbReference>
<feature type="domain" description="DNA polymerase alpha/delta/epsilon subunit B" evidence="16">
    <location>
        <begin position="960"/>
        <end position="1171"/>
    </location>
</feature>
<keyword evidence="6" id="KW-0963">Cytoplasm</keyword>
<comment type="catalytic activity">
    <reaction evidence="13">
        <text>DNA(n) + a 2'-deoxyribonucleoside 5'-triphosphate = DNA(n+1) + diphosphate</text>
        <dbReference type="Rhea" id="RHEA:22508"/>
        <dbReference type="Rhea" id="RHEA-COMP:17339"/>
        <dbReference type="Rhea" id="RHEA-COMP:17340"/>
        <dbReference type="ChEBI" id="CHEBI:33019"/>
        <dbReference type="ChEBI" id="CHEBI:61560"/>
        <dbReference type="ChEBI" id="CHEBI:173112"/>
        <dbReference type="EC" id="2.7.7.7"/>
    </reaction>
</comment>
<dbReference type="PANTHER" id="PTHR10257">
    <property type="entry name" value="SERINE/THREONINE PROTEIN PHOSPHATASE 2A PP2A REGULATORY SUBUNIT B"/>
    <property type="match status" value="1"/>
</dbReference>
<keyword evidence="10" id="KW-0235">DNA replication</keyword>
<protein>
    <recommendedName>
        <fullName evidence="5">DNA-directed DNA polymerase</fullName>
        <ecNumber evidence="5">2.7.7.7</ecNumber>
    </recommendedName>
</protein>
<dbReference type="GO" id="GO:0006281">
    <property type="term" value="P:DNA repair"/>
    <property type="evidence" value="ECO:0007669"/>
    <property type="project" value="UniProtKB-ARBA"/>
</dbReference>
<dbReference type="GO" id="GO:0051754">
    <property type="term" value="P:meiotic sister chromatid cohesion, centromeric"/>
    <property type="evidence" value="ECO:0007669"/>
    <property type="project" value="UniProtKB-ARBA"/>
</dbReference>
<comment type="similarity">
    <text evidence="3">Belongs to the DNA polymerase delta/II small subunit family.</text>
</comment>
<dbReference type="Gene3D" id="1.25.10.10">
    <property type="entry name" value="Leucine-rich Repeat Variant"/>
    <property type="match status" value="1"/>
</dbReference>
<dbReference type="Pfam" id="PF04042">
    <property type="entry name" value="DNA_pol_E_B"/>
    <property type="match status" value="1"/>
</dbReference>
<keyword evidence="19" id="KW-1185">Reference proteome</keyword>
<dbReference type="GO" id="GO:0035556">
    <property type="term" value="P:intracellular signal transduction"/>
    <property type="evidence" value="ECO:0007669"/>
    <property type="project" value="UniProtKB-ARBA"/>
</dbReference>
<comment type="similarity">
    <text evidence="4">Belongs to the phosphatase 2A regulatory subunit B family.</text>
</comment>
<feature type="compositionally biased region" description="Low complexity" evidence="15">
    <location>
        <begin position="21"/>
        <end position="51"/>
    </location>
</feature>
<dbReference type="OrthoDB" id="10264446at2759"/>
<evidence type="ECO:0000313" key="18">
    <source>
        <dbReference type="EMBL" id="OZJ06331.1"/>
    </source>
</evidence>
<comment type="subunit">
    <text evidence="14">PP2A consists of a common heterodimeric core enzyme, composed of a 36 kDa catalytic subunit (subunit C) and a 65 kDa constant regulatory subunit (PR65 or subunit A), that associates with a variety of regulatory subunits. Proteins that associate with the core dimer include three families of regulatory subunits B (the R2/B/PR55/B55, R3/B''/PR72/PR130/PR59 and R5/B'/B56 families), the 48 kDa variable regulatory subunit, viral proteins, and cell signaling molecules.</text>
</comment>
<dbReference type="FunFam" id="3.60.21.50:FF:000002">
    <property type="entry name" value="DNA polymerase delta small subunit"/>
    <property type="match status" value="1"/>
</dbReference>
<dbReference type="GO" id="GO:1902969">
    <property type="term" value="P:mitotic DNA replication"/>
    <property type="evidence" value="ECO:0007669"/>
    <property type="project" value="UniProtKB-ARBA"/>
</dbReference>
<evidence type="ECO:0000256" key="9">
    <source>
        <dbReference type="ARBA" id="ARBA00022695"/>
    </source>
</evidence>
<comment type="caution">
    <text evidence="18">The sequence shown here is derived from an EMBL/GenBank/DDBJ whole genome shotgun (WGS) entry which is preliminary data.</text>
</comment>
<feature type="region of interest" description="Disordered" evidence="15">
    <location>
        <begin position="115"/>
        <end position="147"/>
    </location>
</feature>
<sequence>MIKGIKGVLSRGRPPNPADPKSTQVQSSTSVSSKSKNAETSSSTSKTGVSSAHTGGTVDMSQGRPRNGVDDAAGSSSMIPTQAEGPQITVTSVDVQVNDAEPFASSTFFSQNVSFAPGNAPQPNISPNEPLPHHDNNGSTNFTSTPQLPKSGQLAINRLKNAPKDVIPVSKIPKRQKSSRFYVTEAANLEKLPSFNEVPPAQRQELFLKKIAQCNTLFDFNDASSDLKGKEVKRQTLTEMLDYINTNRDVITEPMYPAIVNMFATNLFRTIPPQVNPVGEAFDPEEDEPVLELAWPHLQIVYEFFLRFIESPDFNPAIAKRYLDQKFILQLLELFDSEDPRERDFLKTTLHRIYGKFLNLRAFIRRSINNIFFMFIYETERHNGIAELLEILGSIINGFALPLKQEHKTFLSRVLIPLHKAKSLTLYHPQLAYCVVQFLEKDPGLTQEVILGLMKYWPKVNSPKEVMFLNEIEEILDVIDPGEFQKIIRPLFSKIATYPNSSDVKPNQVAERALYYWNNEYIGSLMAENVDVILPIMFPPLYRSSQQHWNKTIHGLVFNALKLFMDVNPKLFEECTEKYKELQQREQEKQRSREELWERLEQQAARRTGGKVAHIPLPPAMTALDPELPPPSHALEIQLQQTPLTHEMEEDIAGVIDTGEISPAGSHVTPTGEPSEAPPLRRKSMIPVDREVLDELRQHKSLDEVMGSADGMGISQPIQDPHDFCALRVFLYVMNGSTSLKRETSVKDQLVETASRLNTDERTRSEADYDAQNDMKEGFLVKDRSFRQQFANLYFVRLSKLKLPLLKAAQSRWSSLPERPQHVAKVLDVQQGELAYIIGTVYMDMPLKPNILNDITKEQWIVAPPPRDKYLSDQDTIALEDESGRIVLTGDRLKYENLVTGVIVAVLGTENSLGEFEVVDVCYAGMADQTPSNSMDAGNVKVFLAAATDLNAFLDQPNYVAFISGLNIGTSDDLELQMLTEFLTGESGTTDEQEKSRAIVRVILAGDSLSPPVKSSDDVRAKKYGYDSTAYDAKPAENLDQLMAELCSTVDLDIMPGPNDPANAHIPQQPIHRAMFRSSSQMSTFHCVTNPYWFGINDILFLGNSGQPIDDIYKYLEGDDRLNMAERTLFWRHMAPTAPDTLWCYPFQDHDPFIMEKSPHVYFIGNQSEFKTSVITGETNQKTRVILVPSFAKTKSIVLLNLSNLECEQVSFRTI</sequence>
<organism evidence="18 19">
    <name type="scientific">Bifiguratus adelaidae</name>
    <dbReference type="NCBI Taxonomy" id="1938954"/>
    <lineage>
        <taxon>Eukaryota</taxon>
        <taxon>Fungi</taxon>
        <taxon>Fungi incertae sedis</taxon>
        <taxon>Mucoromycota</taxon>
        <taxon>Mucoromycotina</taxon>
        <taxon>Endogonomycetes</taxon>
        <taxon>Endogonales</taxon>
        <taxon>Endogonales incertae sedis</taxon>
        <taxon>Bifiguratus</taxon>
    </lineage>
</organism>
<dbReference type="GO" id="GO:0005816">
    <property type="term" value="C:spindle pole body"/>
    <property type="evidence" value="ECO:0007669"/>
    <property type="project" value="UniProtKB-ARBA"/>
</dbReference>
<dbReference type="InterPro" id="IPR040663">
    <property type="entry name" value="DNA_pol_D_N"/>
</dbReference>
<feature type="region of interest" description="Disordered" evidence="15">
    <location>
        <begin position="660"/>
        <end position="681"/>
    </location>
</feature>
<dbReference type="GO" id="GO:0043625">
    <property type="term" value="C:delta DNA polymerase complex"/>
    <property type="evidence" value="ECO:0007669"/>
    <property type="project" value="UniProtKB-ARBA"/>
</dbReference>
<dbReference type="Proteomes" id="UP000242875">
    <property type="component" value="Unassembled WGS sequence"/>
</dbReference>
<dbReference type="EMBL" id="MVBO01000004">
    <property type="protein sequence ID" value="OZJ06331.1"/>
    <property type="molecule type" value="Genomic_DNA"/>
</dbReference>
<gene>
    <name evidence="18" type="ORF">BZG36_00708</name>
</gene>
<dbReference type="GO" id="GO:0019888">
    <property type="term" value="F:protein phosphatase regulator activity"/>
    <property type="evidence" value="ECO:0007669"/>
    <property type="project" value="InterPro"/>
</dbReference>
<keyword evidence="7" id="KW-0597">Phosphoprotein</keyword>
<evidence type="ECO:0000256" key="3">
    <source>
        <dbReference type="ARBA" id="ARBA00006035"/>
    </source>
</evidence>
<dbReference type="GO" id="GO:0006273">
    <property type="term" value="P:lagging strand elongation"/>
    <property type="evidence" value="ECO:0007669"/>
    <property type="project" value="UniProtKB-ARBA"/>
</dbReference>
<keyword evidence="11" id="KW-0239">DNA-directed DNA polymerase</keyword>
<evidence type="ECO:0000313" key="19">
    <source>
        <dbReference type="Proteomes" id="UP000242875"/>
    </source>
</evidence>
<dbReference type="Pfam" id="PF01603">
    <property type="entry name" value="B56"/>
    <property type="match status" value="1"/>
</dbReference>
<dbReference type="GO" id="GO:0000159">
    <property type="term" value="C:protein phosphatase type 2A complex"/>
    <property type="evidence" value="ECO:0007669"/>
    <property type="project" value="InterPro"/>
</dbReference>
<evidence type="ECO:0000256" key="4">
    <source>
        <dbReference type="ARBA" id="ARBA00008259"/>
    </source>
</evidence>
<evidence type="ECO:0000256" key="13">
    <source>
        <dbReference type="ARBA" id="ARBA00049244"/>
    </source>
</evidence>
<dbReference type="AlphaFoldDB" id="A0A261Y6W5"/>